<feature type="region of interest" description="Disordered" evidence="1">
    <location>
        <begin position="1"/>
        <end position="43"/>
    </location>
</feature>
<keyword evidence="3" id="KW-1185">Reference proteome</keyword>
<feature type="compositionally biased region" description="Low complexity" evidence="1">
    <location>
        <begin position="26"/>
        <end position="43"/>
    </location>
</feature>
<dbReference type="Proteomes" id="UP001597478">
    <property type="component" value="Unassembled WGS sequence"/>
</dbReference>
<dbReference type="Pfam" id="PF12079">
    <property type="entry name" value="DUF3558"/>
    <property type="match status" value="1"/>
</dbReference>
<dbReference type="RefSeq" id="WP_377514244.1">
    <property type="nucleotide sequence ID" value="NZ_JBHUOF010000049.1"/>
</dbReference>
<accession>A0ABW5WGJ5</accession>
<proteinExistence type="predicted"/>
<dbReference type="EMBL" id="JBHUOF010000049">
    <property type="protein sequence ID" value="MFD2803118.1"/>
    <property type="molecule type" value="Genomic_DNA"/>
</dbReference>
<sequence>MACSQSEGGTAEPGRGHPFGSVAPTAASSPSSPESSGAGSSLAELDPCSLLDVNDIEKYGPVRQPLPEQVGSARTCQWLPDRGNTAADMPTTFIILRENGGVRDLPDMGQGVQYQELDGREYGRVAGPSGCVIAIGVTDESRVDVQVTGVDASRACEMVDELARLVEPKVPHG</sequence>
<name>A0ABW5WGJ5_9PSEU</name>
<evidence type="ECO:0000313" key="3">
    <source>
        <dbReference type="Proteomes" id="UP001597478"/>
    </source>
</evidence>
<protein>
    <submittedName>
        <fullName evidence="2">DUF3558 family protein</fullName>
    </submittedName>
</protein>
<evidence type="ECO:0000256" key="1">
    <source>
        <dbReference type="SAM" id="MobiDB-lite"/>
    </source>
</evidence>
<dbReference type="InterPro" id="IPR024520">
    <property type="entry name" value="DUF3558"/>
</dbReference>
<reference evidence="3" key="1">
    <citation type="journal article" date="2019" name="Int. J. Syst. Evol. Microbiol.">
        <title>The Global Catalogue of Microorganisms (GCM) 10K type strain sequencing project: providing services to taxonomists for standard genome sequencing and annotation.</title>
        <authorList>
            <consortium name="The Broad Institute Genomics Platform"/>
            <consortium name="The Broad Institute Genome Sequencing Center for Infectious Disease"/>
            <person name="Wu L."/>
            <person name="Ma J."/>
        </authorList>
    </citation>
    <scope>NUCLEOTIDE SEQUENCE [LARGE SCALE GENOMIC DNA]</scope>
    <source>
        <strain evidence="3">IBRC-M 10906</strain>
    </source>
</reference>
<comment type="caution">
    <text evidence="2">The sequence shown here is derived from an EMBL/GenBank/DDBJ whole genome shotgun (WGS) entry which is preliminary data.</text>
</comment>
<gene>
    <name evidence="2" type="ORF">ACFS2C_27360</name>
</gene>
<organism evidence="2 3">
    <name type="scientific">Prauserella oleivorans</name>
    <dbReference type="NCBI Taxonomy" id="1478153"/>
    <lineage>
        <taxon>Bacteria</taxon>
        <taxon>Bacillati</taxon>
        <taxon>Actinomycetota</taxon>
        <taxon>Actinomycetes</taxon>
        <taxon>Pseudonocardiales</taxon>
        <taxon>Pseudonocardiaceae</taxon>
        <taxon>Prauserella</taxon>
    </lineage>
</organism>
<evidence type="ECO:0000313" key="2">
    <source>
        <dbReference type="EMBL" id="MFD2803118.1"/>
    </source>
</evidence>